<feature type="transmembrane region" description="Helical" evidence="2">
    <location>
        <begin position="413"/>
        <end position="432"/>
    </location>
</feature>
<evidence type="ECO:0000313" key="4">
    <source>
        <dbReference type="Proteomes" id="UP001310290"/>
    </source>
</evidence>
<dbReference type="PANTHER" id="PTHR30282:SF0">
    <property type="entry name" value="P-AMINOBENZOYL-GLUTAMATE TRANSPORT PROTEIN"/>
    <property type="match status" value="1"/>
</dbReference>
<keyword evidence="2" id="KW-1133">Transmembrane helix</keyword>
<reference evidence="3" key="1">
    <citation type="submission" date="2023-04" db="EMBL/GenBank/DDBJ databases">
        <title>Genomic diversity of scab-causing Streptomyces spp. in the province of Quebec, Canada.</title>
        <authorList>
            <person name="Biessy A."/>
            <person name="Cadieux M."/>
            <person name="Ciotola M."/>
            <person name="Filion M."/>
        </authorList>
    </citation>
    <scope>NUCLEOTIDE SEQUENCE</scope>
    <source>
        <strain evidence="3">B21-115</strain>
    </source>
</reference>
<dbReference type="PANTHER" id="PTHR30282">
    <property type="entry name" value="P-AMINOBENZOYL GLUTAMATE TRANSPORTER"/>
    <property type="match status" value="1"/>
</dbReference>
<feature type="transmembrane region" description="Helical" evidence="2">
    <location>
        <begin position="470"/>
        <end position="489"/>
    </location>
</feature>
<feature type="transmembrane region" description="Helical" evidence="2">
    <location>
        <begin position="439"/>
        <end position="458"/>
    </location>
</feature>
<keyword evidence="4" id="KW-1185">Reference proteome</keyword>
<name>A0ABU8APJ1_9ACTN</name>
<feature type="transmembrane region" description="Helical" evidence="2">
    <location>
        <begin position="236"/>
        <end position="257"/>
    </location>
</feature>
<feature type="transmembrane region" description="Helical" evidence="2">
    <location>
        <begin position="150"/>
        <end position="173"/>
    </location>
</feature>
<feature type="transmembrane region" description="Helical" evidence="2">
    <location>
        <begin position="374"/>
        <end position="393"/>
    </location>
</feature>
<keyword evidence="2" id="KW-0812">Transmembrane</keyword>
<comment type="caution">
    <text evidence="3">The sequence shown here is derived from an EMBL/GenBank/DDBJ whole genome shotgun (WGS) entry which is preliminary data.</text>
</comment>
<feature type="transmembrane region" description="Helical" evidence="2">
    <location>
        <begin position="299"/>
        <end position="319"/>
    </location>
</feature>
<dbReference type="RefSeq" id="WP_334659311.1">
    <property type="nucleotide sequence ID" value="NZ_JARULZ010000001.1"/>
</dbReference>
<feature type="transmembrane region" description="Helical" evidence="2">
    <location>
        <begin position="110"/>
        <end position="129"/>
    </location>
</feature>
<feature type="transmembrane region" description="Helical" evidence="2">
    <location>
        <begin position="331"/>
        <end position="353"/>
    </location>
</feature>
<keyword evidence="2" id="KW-0472">Membrane</keyword>
<sequence>MSATSAQPPPPDPGAPGPSGIPAPAPTEPRSKTLRAAFRGFAAIENAGNRLPHPFWLFWILAGVVAVLSAVLAAAGAGAVHPGTGERIKVLSLLSRDGITMAVEGAVENYAAFPPLATILTVMFGIAVAERSGLFSALLRRMVARVPGRYLTFALSMTAMVSHVAGDAAYVTLIPLGALVYRAAGRSPVLGCIVAYVSISAGYDASPSLTTTDVLLSSISTAAARTVEADHVVTPVANYFFGLASSVLVALVITLVVDKVLARRPDLEPDEPVTALSDEELAAIEVTPRQRRALRTTGLVALGCLALTVAAMAPASSPLRGEHGGIVDSTLIGGTALVLGVFFAVLGTVYGRMTGTFSAARDIITAMADGARSMAPILVLFFAISQFLAYFKWTNIGNVLAVHGAGTLRDLRLDGWTVLVGIAVLITLMNLLITSGSALWALAAPVFIPMLMLIGIEPETTQAVYRVADSVTNCVTPMSPYFVMALGFVQQYRKSAGIGTLASFTIPIAAVVWVVWIAFFVAWYLLGLPFGIN</sequence>
<accession>A0ABU8APJ1</accession>
<proteinExistence type="predicted"/>
<feature type="transmembrane region" description="Helical" evidence="2">
    <location>
        <begin position="501"/>
        <end position="526"/>
    </location>
</feature>
<dbReference type="InterPro" id="IPR004697">
    <property type="entry name" value="AbgT"/>
</dbReference>
<evidence type="ECO:0000256" key="2">
    <source>
        <dbReference type="SAM" id="Phobius"/>
    </source>
</evidence>
<protein>
    <submittedName>
        <fullName evidence="3">AbgT family transporter</fullName>
    </submittedName>
</protein>
<dbReference type="EMBL" id="JARULZ010000001">
    <property type="protein sequence ID" value="MEH0635605.1"/>
    <property type="molecule type" value="Genomic_DNA"/>
</dbReference>
<feature type="region of interest" description="Disordered" evidence="1">
    <location>
        <begin position="1"/>
        <end position="29"/>
    </location>
</feature>
<dbReference type="Proteomes" id="UP001310290">
    <property type="component" value="Unassembled WGS sequence"/>
</dbReference>
<evidence type="ECO:0000313" key="3">
    <source>
        <dbReference type="EMBL" id="MEH0635605.1"/>
    </source>
</evidence>
<feature type="compositionally biased region" description="Pro residues" evidence="1">
    <location>
        <begin position="7"/>
        <end position="27"/>
    </location>
</feature>
<organism evidence="3 4">
    <name type="scientific">Streptomyces bottropensis</name>
    <dbReference type="NCBI Taxonomy" id="42235"/>
    <lineage>
        <taxon>Bacteria</taxon>
        <taxon>Bacillati</taxon>
        <taxon>Actinomycetota</taxon>
        <taxon>Actinomycetes</taxon>
        <taxon>Kitasatosporales</taxon>
        <taxon>Streptomycetaceae</taxon>
        <taxon>Streptomyces</taxon>
    </lineage>
</organism>
<gene>
    <name evidence="3" type="ORF">QBA35_20125</name>
</gene>
<evidence type="ECO:0000256" key="1">
    <source>
        <dbReference type="SAM" id="MobiDB-lite"/>
    </source>
</evidence>
<feature type="transmembrane region" description="Helical" evidence="2">
    <location>
        <begin position="56"/>
        <end position="80"/>
    </location>
</feature>
<dbReference type="Pfam" id="PF03806">
    <property type="entry name" value="ABG_transport"/>
    <property type="match status" value="1"/>
</dbReference>